<dbReference type="InterPro" id="IPR050351">
    <property type="entry name" value="BphY/WalK/GraS-like"/>
</dbReference>
<dbReference type="InterPro" id="IPR004358">
    <property type="entry name" value="Sig_transdc_His_kin-like_C"/>
</dbReference>
<evidence type="ECO:0000256" key="4">
    <source>
        <dbReference type="ARBA" id="ARBA00022553"/>
    </source>
</evidence>
<dbReference type="Pfam" id="PF02518">
    <property type="entry name" value="HATPase_c"/>
    <property type="match status" value="1"/>
</dbReference>
<name>A0ABR7N9F7_9FIRM</name>
<evidence type="ECO:0000256" key="1">
    <source>
        <dbReference type="ARBA" id="ARBA00000085"/>
    </source>
</evidence>
<keyword evidence="11" id="KW-1185">Reference proteome</keyword>
<comment type="catalytic activity">
    <reaction evidence="1">
        <text>ATP + protein L-histidine = ADP + protein N-phospho-L-histidine.</text>
        <dbReference type="EC" id="2.7.13.3"/>
    </reaction>
</comment>
<comment type="subcellular location">
    <subcellularLocation>
        <location evidence="2">Membrane</location>
    </subcellularLocation>
</comment>
<keyword evidence="4" id="KW-0597">Phosphoprotein</keyword>
<dbReference type="InterPro" id="IPR036097">
    <property type="entry name" value="HisK_dim/P_sf"/>
</dbReference>
<keyword evidence="5" id="KW-0808">Transferase</keyword>
<evidence type="ECO:0000313" key="10">
    <source>
        <dbReference type="EMBL" id="MBC8572770.1"/>
    </source>
</evidence>
<dbReference type="InterPro" id="IPR003594">
    <property type="entry name" value="HATPase_dom"/>
</dbReference>
<dbReference type="PROSITE" id="PS50109">
    <property type="entry name" value="HIS_KIN"/>
    <property type="match status" value="1"/>
</dbReference>
<evidence type="ECO:0000256" key="7">
    <source>
        <dbReference type="ARBA" id="ARBA00023012"/>
    </source>
</evidence>
<keyword evidence="7" id="KW-0902">Two-component regulatory system</keyword>
<dbReference type="SUPFAM" id="SSF47384">
    <property type="entry name" value="Homodimeric domain of signal transducing histidine kinase"/>
    <property type="match status" value="1"/>
</dbReference>
<evidence type="ECO:0000256" key="5">
    <source>
        <dbReference type="ARBA" id="ARBA00022679"/>
    </source>
</evidence>
<evidence type="ECO:0000256" key="8">
    <source>
        <dbReference type="SAM" id="Phobius"/>
    </source>
</evidence>
<dbReference type="SUPFAM" id="SSF55874">
    <property type="entry name" value="ATPase domain of HSP90 chaperone/DNA topoisomerase II/histidine kinase"/>
    <property type="match status" value="1"/>
</dbReference>
<evidence type="ECO:0000256" key="6">
    <source>
        <dbReference type="ARBA" id="ARBA00022777"/>
    </source>
</evidence>
<evidence type="ECO:0000256" key="3">
    <source>
        <dbReference type="ARBA" id="ARBA00012438"/>
    </source>
</evidence>
<evidence type="ECO:0000313" key="11">
    <source>
        <dbReference type="Proteomes" id="UP000657421"/>
    </source>
</evidence>
<dbReference type="GO" id="GO:0016301">
    <property type="term" value="F:kinase activity"/>
    <property type="evidence" value="ECO:0007669"/>
    <property type="project" value="UniProtKB-KW"/>
</dbReference>
<feature type="transmembrane region" description="Helical" evidence="8">
    <location>
        <begin position="154"/>
        <end position="178"/>
    </location>
</feature>
<gene>
    <name evidence="10" type="ORF">H8716_06675</name>
</gene>
<dbReference type="CDD" id="cd00075">
    <property type="entry name" value="HATPase"/>
    <property type="match status" value="1"/>
</dbReference>
<dbReference type="Proteomes" id="UP000657421">
    <property type="component" value="Unassembled WGS sequence"/>
</dbReference>
<proteinExistence type="predicted"/>
<comment type="caution">
    <text evidence="10">The sequence shown here is derived from an EMBL/GenBank/DDBJ whole genome shotgun (WGS) entry which is preliminary data.</text>
</comment>
<dbReference type="RefSeq" id="WP_249307799.1">
    <property type="nucleotide sequence ID" value="NZ_JACRSZ010000005.1"/>
</dbReference>
<dbReference type="EMBL" id="JACRSZ010000005">
    <property type="protein sequence ID" value="MBC8572770.1"/>
    <property type="molecule type" value="Genomic_DNA"/>
</dbReference>
<dbReference type="EC" id="2.7.13.3" evidence="3"/>
<dbReference type="PANTHER" id="PTHR45453">
    <property type="entry name" value="PHOSPHATE REGULON SENSOR PROTEIN PHOR"/>
    <property type="match status" value="1"/>
</dbReference>
<dbReference type="SMART" id="SM00388">
    <property type="entry name" value="HisKA"/>
    <property type="match status" value="1"/>
</dbReference>
<evidence type="ECO:0000256" key="2">
    <source>
        <dbReference type="ARBA" id="ARBA00004370"/>
    </source>
</evidence>
<organism evidence="10 11">
    <name type="scientific">Jingyaoa shaoxingensis</name>
    <dbReference type="NCBI Taxonomy" id="2763671"/>
    <lineage>
        <taxon>Bacteria</taxon>
        <taxon>Bacillati</taxon>
        <taxon>Bacillota</taxon>
        <taxon>Clostridia</taxon>
        <taxon>Lachnospirales</taxon>
        <taxon>Lachnospiraceae</taxon>
        <taxon>Jingyaoa</taxon>
    </lineage>
</organism>
<keyword evidence="8" id="KW-0472">Membrane</keyword>
<dbReference type="Gene3D" id="3.30.565.10">
    <property type="entry name" value="Histidine kinase-like ATPase, C-terminal domain"/>
    <property type="match status" value="1"/>
</dbReference>
<dbReference type="SMART" id="SM00387">
    <property type="entry name" value="HATPase_c"/>
    <property type="match status" value="1"/>
</dbReference>
<feature type="domain" description="Histidine kinase" evidence="9">
    <location>
        <begin position="226"/>
        <end position="436"/>
    </location>
</feature>
<dbReference type="CDD" id="cd00082">
    <property type="entry name" value="HisKA"/>
    <property type="match status" value="1"/>
</dbReference>
<dbReference type="Pfam" id="PF00512">
    <property type="entry name" value="HisKA"/>
    <property type="match status" value="1"/>
</dbReference>
<feature type="transmembrane region" description="Helical" evidence="8">
    <location>
        <begin position="7"/>
        <end position="28"/>
    </location>
</feature>
<dbReference type="InterPro" id="IPR036890">
    <property type="entry name" value="HATPase_C_sf"/>
</dbReference>
<protein>
    <recommendedName>
        <fullName evidence="3">histidine kinase</fullName>
        <ecNumber evidence="3">2.7.13.3</ecNumber>
    </recommendedName>
</protein>
<reference evidence="10 11" key="1">
    <citation type="submission" date="2020-08" db="EMBL/GenBank/DDBJ databases">
        <title>Genome public.</title>
        <authorList>
            <person name="Liu C."/>
            <person name="Sun Q."/>
        </authorList>
    </citation>
    <scope>NUCLEOTIDE SEQUENCE [LARGE SCALE GENOMIC DNA]</scope>
    <source>
        <strain evidence="10 11">NSJ-46</strain>
    </source>
</reference>
<keyword evidence="8" id="KW-1133">Transmembrane helix</keyword>
<dbReference type="Gene3D" id="1.10.287.130">
    <property type="match status" value="1"/>
</dbReference>
<sequence>MKRKINIQFAIITMVAIIFTVILSMTVYSELFQKEVRENLRICAYELKNTGIFDDSQTDYTMEAVDHVRITLIDTDGTVAFDTNASIGELDNHGQRPEIQEALQNGEGETMRRSATMNKTAFYFALRLDNGQVLRVAKEAGNVWSMLSALALPLGMMSAALILVSVILTHFLTTSILAPIEHMASHMDDEDMEITYRELEPFMETIRKQHKDIVKSSQMRQEFTANVSHELKTPLTAISGYAELIANGMTSGDDTIRFAGEISKSSNRLLTLINDILRLSELDASTEVPMEEIDLYELAEKCVSMLQISAEKQNVTLMLTGKPTRMQANREMMEELLYNLVSNAIRYNRPYGNVVVSVSREDDHVDLAVEDTGIGISQADQGRIFERFYRVDKSRSKSTGGTGLGLAIVKHVVQCHGAKLDLKSQLGSGTRIEIKF</sequence>
<keyword evidence="8" id="KW-0812">Transmembrane</keyword>
<evidence type="ECO:0000259" key="9">
    <source>
        <dbReference type="PROSITE" id="PS50109"/>
    </source>
</evidence>
<dbReference type="PRINTS" id="PR00344">
    <property type="entry name" value="BCTRLSENSOR"/>
</dbReference>
<dbReference type="InterPro" id="IPR003661">
    <property type="entry name" value="HisK_dim/P_dom"/>
</dbReference>
<dbReference type="InterPro" id="IPR005467">
    <property type="entry name" value="His_kinase_dom"/>
</dbReference>
<keyword evidence="6 10" id="KW-0418">Kinase</keyword>
<dbReference type="PANTHER" id="PTHR45453:SF1">
    <property type="entry name" value="PHOSPHATE REGULON SENSOR PROTEIN PHOR"/>
    <property type="match status" value="1"/>
</dbReference>
<accession>A0ABR7N9F7</accession>